<dbReference type="SMART" id="SM00710">
    <property type="entry name" value="PbH1"/>
    <property type="match status" value="4"/>
</dbReference>
<dbReference type="PROSITE" id="PS51257">
    <property type="entry name" value="PROKAR_LIPOPROTEIN"/>
    <property type="match status" value="1"/>
</dbReference>
<evidence type="ECO:0000259" key="2">
    <source>
        <dbReference type="Pfam" id="PF05048"/>
    </source>
</evidence>
<dbReference type="SUPFAM" id="SSF51126">
    <property type="entry name" value="Pectin lyase-like"/>
    <property type="match status" value="1"/>
</dbReference>
<comment type="caution">
    <text evidence="3">The sequence shown here is derived from an EMBL/GenBank/DDBJ whole genome shotgun (WGS) entry which is preliminary data.</text>
</comment>
<dbReference type="InterPro" id="IPR006626">
    <property type="entry name" value="PbH1"/>
</dbReference>
<dbReference type="NCBIfam" id="TIGR03804">
    <property type="entry name" value="para_beta_helix"/>
    <property type="match status" value="1"/>
</dbReference>
<reference evidence="3" key="1">
    <citation type="journal article" date="2021" name="ISME J.">
        <title>Mercury methylation by metabolically versatile and cosmopolitan marine bacteria.</title>
        <authorList>
            <person name="Lin H."/>
            <person name="Ascher D.B."/>
            <person name="Myung Y."/>
            <person name="Lamborg C.H."/>
            <person name="Hallam S.J."/>
            <person name="Gionfriddo C.M."/>
            <person name="Holt K.E."/>
            <person name="Moreau J.W."/>
        </authorList>
    </citation>
    <scope>NUCLEOTIDE SEQUENCE</scope>
    <source>
        <strain evidence="3">SI075_bin30</strain>
    </source>
</reference>
<proteinExistence type="predicted"/>
<name>A0A8T5GDA8_9ARCH</name>
<dbReference type="AlphaFoldDB" id="A0A8T5GDA8"/>
<dbReference type="Gene3D" id="2.160.20.10">
    <property type="entry name" value="Single-stranded right-handed beta-helix, Pectin lyase-like"/>
    <property type="match status" value="1"/>
</dbReference>
<dbReference type="Gene3D" id="4.10.1080.10">
    <property type="entry name" value="TSP type-3 repeat"/>
    <property type="match status" value="1"/>
</dbReference>
<dbReference type="InterPro" id="IPR022441">
    <property type="entry name" value="Para_beta_helix_rpt-2"/>
</dbReference>
<evidence type="ECO:0000256" key="1">
    <source>
        <dbReference type="SAM" id="MobiDB-lite"/>
    </source>
</evidence>
<accession>A0A8T5GDA8</accession>
<dbReference type="Pfam" id="PF05048">
    <property type="entry name" value="NosD"/>
    <property type="match status" value="1"/>
</dbReference>
<dbReference type="InterPro" id="IPR007742">
    <property type="entry name" value="NosD_dom"/>
</dbReference>
<dbReference type="InterPro" id="IPR011050">
    <property type="entry name" value="Pectin_lyase_fold/virulence"/>
</dbReference>
<feature type="region of interest" description="Disordered" evidence="1">
    <location>
        <begin position="311"/>
        <end position="346"/>
    </location>
</feature>
<dbReference type="EMBL" id="JABJNZ010000016">
    <property type="protein sequence ID" value="MBT4870114.1"/>
    <property type="molecule type" value="Genomic_DNA"/>
</dbReference>
<protein>
    <recommendedName>
        <fullName evidence="2">Periplasmic copper-binding protein NosD beta helix domain-containing protein</fullName>
    </recommendedName>
</protein>
<dbReference type="GO" id="GO:0005509">
    <property type="term" value="F:calcium ion binding"/>
    <property type="evidence" value="ECO:0007669"/>
    <property type="project" value="InterPro"/>
</dbReference>
<feature type="domain" description="Periplasmic copper-binding protein NosD beta helix" evidence="2">
    <location>
        <begin position="76"/>
        <end position="259"/>
    </location>
</feature>
<evidence type="ECO:0000313" key="4">
    <source>
        <dbReference type="Proteomes" id="UP000722459"/>
    </source>
</evidence>
<feature type="compositionally biased region" description="Acidic residues" evidence="1">
    <location>
        <begin position="320"/>
        <end position="346"/>
    </location>
</feature>
<evidence type="ECO:0000313" key="3">
    <source>
        <dbReference type="EMBL" id="MBT4870114.1"/>
    </source>
</evidence>
<organism evidence="3 4">
    <name type="scientific">Candidatus Iainarchaeum sp</name>
    <dbReference type="NCBI Taxonomy" id="3101447"/>
    <lineage>
        <taxon>Archaea</taxon>
        <taxon>Candidatus Iainarchaeota</taxon>
        <taxon>Candidatus Iainarchaeia</taxon>
        <taxon>Candidatus Iainarchaeales</taxon>
        <taxon>Candidatus Iainarchaeaceae</taxon>
        <taxon>Candidatus Iainarchaeum</taxon>
    </lineage>
</organism>
<dbReference type="InterPro" id="IPR028974">
    <property type="entry name" value="TSP_type-3_rpt"/>
</dbReference>
<gene>
    <name evidence="3" type="ORF">HON47_00900</name>
</gene>
<dbReference type="InterPro" id="IPR012334">
    <property type="entry name" value="Pectin_lyas_fold"/>
</dbReference>
<dbReference type="Pfam" id="PF11617">
    <property type="entry name" value="Cu-binding_MopE"/>
    <property type="match status" value="1"/>
</dbReference>
<dbReference type="Proteomes" id="UP000722459">
    <property type="component" value="Unassembled WGS sequence"/>
</dbReference>
<sequence>MRLLIGLIVLVLLLGFVSAACVDLEDPSTYAGKVTDYGSFYGIRKDTTLCQKTYDLGLTKYVRLAYNFTDTYADLDCNGAVLTRNNTSTGLSSLIYVYGGSMAPTTLRATIKNCVINECNIGIKINNSNGNTLENNEIYNCNYGVNIQGAWFTDIKNNYIHNNNNYGMFLGRNYNNWFPLNNEIHDNNISSNATGLIVQGAYTTGYYSMFTNNVYNNYFDNTTNVTDDSNIIWNEPVSFGTNIIGGPKLGGNYFSDYLGVDADNDGIGDTPHAIPGGISFDYAPLVYLTIIDNDGDGYNEDEDCNDDNPNINPGAPETCDGIDNDCDTEIDEEFDDSDNDGIADCVDPDNDNDGVEDQEDMCPSSNADAVKLKPNNYADIDGDGVFETIKKKELIESNYSLVDTYGCSCLQILEYKPGRNNGELKYGCTKGTLINWIEEKAWTN</sequence>
<dbReference type="InterPro" id="IPR021655">
    <property type="entry name" value="Put_metal-bd"/>
</dbReference>